<dbReference type="Proteomes" id="UP000186108">
    <property type="component" value="Plasmid pR1CP1"/>
</dbReference>
<dbReference type="EMBL" id="CP009112">
    <property type="protein sequence ID" value="ANS32608.1"/>
    <property type="molecule type" value="Genomic_DNA"/>
</dbReference>
<accession>A0A1B1KJ21</accession>
<gene>
    <name evidence="1" type="ORF">R1CP_40135</name>
</gene>
<dbReference type="AlphaFoldDB" id="A0A1B1KJ21"/>
<geneLocation type="plasmid" evidence="2">
    <name>pr1cp1</name>
</geneLocation>
<organism evidence="1 2">
    <name type="scientific">Rhodococcus opacus</name>
    <name type="common">Nocardia opaca</name>
    <dbReference type="NCBI Taxonomy" id="37919"/>
    <lineage>
        <taxon>Bacteria</taxon>
        <taxon>Bacillati</taxon>
        <taxon>Actinomycetota</taxon>
        <taxon>Actinomycetes</taxon>
        <taxon>Mycobacteriales</taxon>
        <taxon>Nocardiaceae</taxon>
        <taxon>Rhodococcus</taxon>
    </lineage>
</organism>
<evidence type="ECO:0000313" key="2">
    <source>
        <dbReference type="Proteomes" id="UP000186108"/>
    </source>
</evidence>
<name>A0A1B1KJ21_RHOOP</name>
<protein>
    <submittedName>
        <fullName evidence="1">Uncharacterized protein</fullName>
    </submittedName>
</protein>
<sequence length="379" mass="42991">MSVSGGPLHSESDTNTMIRFAASPATAEVLPHGTSVSGAGNPRDSWLRHRIHRCVSDCPDTVGRVVEDAEQAQESYTPIAVEMAWRKAHIDDLPGSRLKDDLEALNRCSYTFGENAKQLATHMASFLGTGQHVHKVSEEYVLELVRLLHNYLMSVTTLIEAQRVVMRHRWPAEKKDGKSEFERNDYTNQLGIAFDSGETAFMVKLRNYSTHYAIPVPGISTTMSWGASRQVELVNALKLDRDLLLRFDGWGAVAKGFLEEQESKFDFAPIIERYMKSAREFFAWFWDQINRRSSEAKAELHCKATELFLWYSEQDVRPEWMTSGGEPPPGWNGRRELRRKRAQKRIERYAYGSRGHGGIAVDSRGVAMPGEDSWTPLPR</sequence>
<keyword evidence="1" id="KW-0614">Plasmid</keyword>
<reference evidence="1 2" key="1">
    <citation type="submission" date="2014-07" db="EMBL/GenBank/DDBJ databases">
        <authorList>
            <person name="Zhang J.E."/>
            <person name="Yang H."/>
            <person name="Guo J."/>
            <person name="Deng Z."/>
            <person name="Luo H."/>
            <person name="Luo M."/>
            <person name="Zhao B."/>
        </authorList>
    </citation>
    <scope>NUCLEOTIDE SEQUENCE [LARGE SCALE GENOMIC DNA]</scope>
    <source>
        <strain evidence="1 2">1CP</strain>
        <plasmid evidence="2">Plasmid pr1cp1</plasmid>
    </source>
</reference>
<proteinExistence type="predicted"/>
<evidence type="ECO:0000313" key="1">
    <source>
        <dbReference type="EMBL" id="ANS32608.1"/>
    </source>
</evidence>